<reference evidence="1 2" key="1">
    <citation type="journal article" date="2019" name="Commun. Biol.">
        <title>The bagworm genome reveals a unique fibroin gene that provides high tensile strength.</title>
        <authorList>
            <person name="Kono N."/>
            <person name="Nakamura H."/>
            <person name="Ohtoshi R."/>
            <person name="Tomita M."/>
            <person name="Numata K."/>
            <person name="Arakawa K."/>
        </authorList>
    </citation>
    <scope>NUCLEOTIDE SEQUENCE [LARGE SCALE GENOMIC DNA]</scope>
</reference>
<proteinExistence type="predicted"/>
<organism evidence="1 2">
    <name type="scientific">Eumeta variegata</name>
    <name type="common">Bagworm moth</name>
    <name type="synonym">Eumeta japonica</name>
    <dbReference type="NCBI Taxonomy" id="151549"/>
    <lineage>
        <taxon>Eukaryota</taxon>
        <taxon>Metazoa</taxon>
        <taxon>Ecdysozoa</taxon>
        <taxon>Arthropoda</taxon>
        <taxon>Hexapoda</taxon>
        <taxon>Insecta</taxon>
        <taxon>Pterygota</taxon>
        <taxon>Neoptera</taxon>
        <taxon>Endopterygota</taxon>
        <taxon>Lepidoptera</taxon>
        <taxon>Glossata</taxon>
        <taxon>Ditrysia</taxon>
        <taxon>Tineoidea</taxon>
        <taxon>Psychidae</taxon>
        <taxon>Oiketicinae</taxon>
        <taxon>Eumeta</taxon>
    </lineage>
</organism>
<accession>A0A4C1VHK6</accession>
<dbReference type="AlphaFoldDB" id="A0A4C1VHK6"/>
<evidence type="ECO:0000313" key="2">
    <source>
        <dbReference type="Proteomes" id="UP000299102"/>
    </source>
</evidence>
<gene>
    <name evidence="1" type="ORF">EVAR_95207_1</name>
</gene>
<sequence>MFMVNGSRNWAEIGIGIEITNACEYEREREREHIHTRCIRPGVKKSHTTYLQRVKLGIHVTFLPDIHIGVDTKMTVGNSRVTVRVASAGTAGLDSRNSSVAGATRKVKLYAPTCAFATEIAVSIMACRFNDVFLISSVSAHTTDCMSSCRIRYGVVANNAAF</sequence>
<evidence type="ECO:0000313" key="1">
    <source>
        <dbReference type="EMBL" id="GBP38080.1"/>
    </source>
</evidence>
<keyword evidence="2" id="KW-1185">Reference proteome</keyword>
<protein>
    <submittedName>
        <fullName evidence="1">Uncharacterized protein</fullName>
    </submittedName>
</protein>
<dbReference type="Proteomes" id="UP000299102">
    <property type="component" value="Unassembled WGS sequence"/>
</dbReference>
<comment type="caution">
    <text evidence="1">The sequence shown here is derived from an EMBL/GenBank/DDBJ whole genome shotgun (WGS) entry which is preliminary data.</text>
</comment>
<dbReference type="EMBL" id="BGZK01000343">
    <property type="protein sequence ID" value="GBP38080.1"/>
    <property type="molecule type" value="Genomic_DNA"/>
</dbReference>
<name>A0A4C1VHK6_EUMVA</name>